<comment type="caution">
    <text evidence="6">The sequence shown here is derived from an EMBL/GenBank/DDBJ whole genome shotgun (WGS) entry which is preliminary data.</text>
</comment>
<dbReference type="InterPro" id="IPR008972">
    <property type="entry name" value="Cupredoxin"/>
</dbReference>
<feature type="transmembrane region" description="Helical" evidence="3">
    <location>
        <begin position="6"/>
        <end position="26"/>
    </location>
</feature>
<keyword evidence="7" id="KW-1185">Reference proteome</keyword>
<keyword evidence="3" id="KW-0812">Transmembrane</keyword>
<keyword evidence="1" id="KW-0479">Metal-binding</keyword>
<feature type="transmembrane region" description="Helical" evidence="3">
    <location>
        <begin position="188"/>
        <end position="207"/>
    </location>
</feature>
<dbReference type="InterPro" id="IPR002355">
    <property type="entry name" value="Cu_oxidase_Cu_BS"/>
</dbReference>
<proteinExistence type="predicted"/>
<gene>
    <name evidence="6" type="ORF">H7C19_25100</name>
</gene>
<dbReference type="InterPro" id="IPR011706">
    <property type="entry name" value="Cu-oxidase_C"/>
</dbReference>
<dbReference type="GO" id="GO:0005507">
    <property type="term" value="F:copper ion binding"/>
    <property type="evidence" value="ECO:0007669"/>
    <property type="project" value="InterPro"/>
</dbReference>
<accession>A0A7X0RWW6</accession>
<sequence>MLLIAIDLALQFLLFVVWGCAAIRFSRSEKRHSFRPRSHLVLLGAGLLFTAGKFVTLFILGSRDWFFVRDTITVHLILLGVPIAAALVRTIPLLWKLASDRQRDRLGPSKAVESARAEVPDSGKLQMAVFSVQAAGIGASVDFVLTLLFPMKSLDIWNVILIAVIFAALTGALWRLRKRRQPKWSRKVRITACVLLALASASSWLVWSSQASKLPGRMSMMAGSADYGGGVTMNSAQMGHGRSGMASMSSSDAEAVSVKELTGPRSGEPDQRFTLIAEKKTVTLKSGAAIEAWTYNGQLPGPELRVRQGDLVEVKLINKDIEEGVTIHWHGQDVPNAEDGVAGVTQDSVMPGQTYTYRFIARQVGSYWYHSHQQSSEQVKRGLFGTLIVLPKEGLEPGIEDITVMDPTYRKADGSEVNLLSPIDHRIVKAGTPVRLRLFNTGNWPKNVSITGVPFKVAAIDGTDINEPAELTNRRLVLAAGGRYDVAFTMPDKPVYVSTDPSSGMLLSADGKGSVPEAKTDSVFDPLTYGSPLKTLFDATSQFDRNFTMVFDNKLGFYDGGFERLFTINGEVFPNTPMLMVKEGDLVKTTFVNRSLVPHPMHLHGHHMLVLSRNGKPSTGSPWWVDTLNVDPGESYVVAFKADNPGLWMDHCHNLEHAAIGMTLHLSYEGVISPFEVGHATQNRPE</sequence>
<keyword evidence="2" id="KW-0560">Oxidoreductase</keyword>
<evidence type="ECO:0000259" key="4">
    <source>
        <dbReference type="Pfam" id="PF07731"/>
    </source>
</evidence>
<dbReference type="Pfam" id="PF07731">
    <property type="entry name" value="Cu-oxidase_2"/>
    <property type="match status" value="1"/>
</dbReference>
<evidence type="ECO:0000256" key="3">
    <source>
        <dbReference type="SAM" id="Phobius"/>
    </source>
</evidence>
<feature type="transmembrane region" description="Helical" evidence="3">
    <location>
        <begin position="38"/>
        <end position="60"/>
    </location>
</feature>
<evidence type="ECO:0000259" key="5">
    <source>
        <dbReference type="Pfam" id="PF07732"/>
    </source>
</evidence>
<dbReference type="PROSITE" id="PS00080">
    <property type="entry name" value="MULTICOPPER_OXIDASE2"/>
    <property type="match status" value="1"/>
</dbReference>
<feature type="transmembrane region" description="Helical" evidence="3">
    <location>
        <begin position="72"/>
        <end position="95"/>
    </location>
</feature>
<organism evidence="6 7">
    <name type="scientific">Cohnella nanjingensis</name>
    <dbReference type="NCBI Taxonomy" id="1387779"/>
    <lineage>
        <taxon>Bacteria</taxon>
        <taxon>Bacillati</taxon>
        <taxon>Bacillota</taxon>
        <taxon>Bacilli</taxon>
        <taxon>Bacillales</taxon>
        <taxon>Paenibacillaceae</taxon>
        <taxon>Cohnella</taxon>
    </lineage>
</organism>
<keyword evidence="3" id="KW-1133">Transmembrane helix</keyword>
<dbReference type="InterPro" id="IPR045087">
    <property type="entry name" value="Cu-oxidase_fam"/>
</dbReference>
<dbReference type="CDD" id="cd04202">
    <property type="entry name" value="CuRO_D2_2dMcoN_like"/>
    <property type="match status" value="1"/>
</dbReference>
<feature type="transmembrane region" description="Helical" evidence="3">
    <location>
        <begin position="156"/>
        <end position="176"/>
    </location>
</feature>
<evidence type="ECO:0000313" key="6">
    <source>
        <dbReference type="EMBL" id="MBB6673966.1"/>
    </source>
</evidence>
<evidence type="ECO:0000256" key="2">
    <source>
        <dbReference type="ARBA" id="ARBA00023002"/>
    </source>
</evidence>
<dbReference type="SUPFAM" id="SSF49503">
    <property type="entry name" value="Cupredoxins"/>
    <property type="match status" value="3"/>
</dbReference>
<dbReference type="RefSeq" id="WP_185671813.1">
    <property type="nucleotide sequence ID" value="NZ_JACJVP010000042.1"/>
</dbReference>
<dbReference type="AlphaFoldDB" id="A0A7X0RWW6"/>
<dbReference type="GO" id="GO:0016491">
    <property type="term" value="F:oxidoreductase activity"/>
    <property type="evidence" value="ECO:0007669"/>
    <property type="project" value="UniProtKB-KW"/>
</dbReference>
<protein>
    <submittedName>
        <fullName evidence="6">Multicopper oxidase domain-containing protein</fullName>
    </submittedName>
</protein>
<dbReference type="InterPro" id="IPR011707">
    <property type="entry name" value="Cu-oxidase-like_N"/>
</dbReference>
<evidence type="ECO:0000313" key="7">
    <source>
        <dbReference type="Proteomes" id="UP000547209"/>
    </source>
</evidence>
<dbReference type="Pfam" id="PF07732">
    <property type="entry name" value="Cu-oxidase_3"/>
    <property type="match status" value="1"/>
</dbReference>
<dbReference type="EMBL" id="JACJVP010000042">
    <property type="protein sequence ID" value="MBB6673966.1"/>
    <property type="molecule type" value="Genomic_DNA"/>
</dbReference>
<dbReference type="PANTHER" id="PTHR11709">
    <property type="entry name" value="MULTI-COPPER OXIDASE"/>
    <property type="match status" value="1"/>
</dbReference>
<feature type="domain" description="Plastocyanin-like" evidence="4">
    <location>
        <begin position="559"/>
        <end position="665"/>
    </location>
</feature>
<dbReference type="Gene3D" id="2.60.40.420">
    <property type="entry name" value="Cupredoxins - blue copper proteins"/>
    <property type="match status" value="3"/>
</dbReference>
<reference evidence="6 7" key="1">
    <citation type="submission" date="2020-08" db="EMBL/GenBank/DDBJ databases">
        <title>Cohnella phylogeny.</title>
        <authorList>
            <person name="Dunlap C."/>
        </authorList>
    </citation>
    <scope>NUCLEOTIDE SEQUENCE [LARGE SCALE GENOMIC DNA]</scope>
    <source>
        <strain evidence="6 7">DSM 28246</strain>
    </source>
</reference>
<feature type="transmembrane region" description="Helical" evidence="3">
    <location>
        <begin position="128"/>
        <end position="150"/>
    </location>
</feature>
<feature type="domain" description="Plastocyanin-like" evidence="5">
    <location>
        <begin position="278"/>
        <end position="393"/>
    </location>
</feature>
<keyword evidence="3" id="KW-0472">Membrane</keyword>
<dbReference type="Proteomes" id="UP000547209">
    <property type="component" value="Unassembled WGS sequence"/>
</dbReference>
<name>A0A7X0RWW6_9BACL</name>
<evidence type="ECO:0000256" key="1">
    <source>
        <dbReference type="ARBA" id="ARBA00022723"/>
    </source>
</evidence>